<name>A0A1T2X691_9BACL</name>
<dbReference type="InterPro" id="IPR051531">
    <property type="entry name" value="N-acetyltransferase"/>
</dbReference>
<dbReference type="Proteomes" id="UP000190188">
    <property type="component" value="Unassembled WGS sequence"/>
</dbReference>
<dbReference type="STRING" id="1324314.BVG16_22305"/>
<organism evidence="2 3">
    <name type="scientific">Paenibacillus selenitireducens</name>
    <dbReference type="NCBI Taxonomy" id="1324314"/>
    <lineage>
        <taxon>Bacteria</taxon>
        <taxon>Bacillati</taxon>
        <taxon>Bacillota</taxon>
        <taxon>Bacilli</taxon>
        <taxon>Bacillales</taxon>
        <taxon>Paenibacillaceae</taxon>
        <taxon>Paenibacillus</taxon>
    </lineage>
</organism>
<dbReference type="Gene3D" id="3.40.630.30">
    <property type="match status" value="1"/>
</dbReference>
<dbReference type="PANTHER" id="PTHR43792">
    <property type="entry name" value="GNAT FAMILY, PUTATIVE (AFU_ORTHOLOGUE AFUA_3G00765)-RELATED-RELATED"/>
    <property type="match status" value="1"/>
</dbReference>
<dbReference type="AlphaFoldDB" id="A0A1T2X691"/>
<gene>
    <name evidence="2" type="ORF">BVG16_22305</name>
</gene>
<keyword evidence="2" id="KW-0808">Transferase</keyword>
<dbReference type="GO" id="GO:0005737">
    <property type="term" value="C:cytoplasm"/>
    <property type="evidence" value="ECO:0007669"/>
    <property type="project" value="TreeGrafter"/>
</dbReference>
<dbReference type="InterPro" id="IPR016181">
    <property type="entry name" value="Acyl_CoA_acyltransferase"/>
</dbReference>
<evidence type="ECO:0000313" key="2">
    <source>
        <dbReference type="EMBL" id="OPA75325.1"/>
    </source>
</evidence>
<comment type="caution">
    <text evidence="2">The sequence shown here is derived from an EMBL/GenBank/DDBJ whole genome shotgun (WGS) entry which is preliminary data.</text>
</comment>
<dbReference type="PANTHER" id="PTHR43792:SF9">
    <property type="entry name" value="RIBOSOMAL-PROTEIN-ALANINE ACETYLTRANSFERASE"/>
    <property type="match status" value="1"/>
</dbReference>
<dbReference type="GO" id="GO:0008999">
    <property type="term" value="F:protein-N-terminal-alanine acetyltransferase activity"/>
    <property type="evidence" value="ECO:0007669"/>
    <property type="project" value="TreeGrafter"/>
</dbReference>
<reference evidence="2 3" key="1">
    <citation type="submission" date="2017-01" db="EMBL/GenBank/DDBJ databases">
        <title>Genome analysis of Paenibacillus selenitrireducens ES3-24.</title>
        <authorList>
            <person name="Xu D."/>
            <person name="Yao R."/>
            <person name="Zheng S."/>
        </authorList>
    </citation>
    <scope>NUCLEOTIDE SEQUENCE [LARGE SCALE GENOMIC DNA]</scope>
    <source>
        <strain evidence="2 3">ES3-24</strain>
    </source>
</reference>
<feature type="domain" description="N-acetyltransferase" evidence="1">
    <location>
        <begin position="12"/>
        <end position="168"/>
    </location>
</feature>
<proteinExistence type="predicted"/>
<dbReference type="InterPro" id="IPR000182">
    <property type="entry name" value="GNAT_dom"/>
</dbReference>
<evidence type="ECO:0000313" key="3">
    <source>
        <dbReference type="Proteomes" id="UP000190188"/>
    </source>
</evidence>
<dbReference type="Pfam" id="PF13302">
    <property type="entry name" value="Acetyltransf_3"/>
    <property type="match status" value="1"/>
</dbReference>
<keyword evidence="3" id="KW-1185">Reference proteome</keyword>
<sequence>MSNYPVLETERLILRQLRIEDTDDLYHYFSKDEVTKFYDLQSFTDPKQAEALIHNWNEKFETQRGIRWGITFKPSDRIIGTCGFHNWSKKHFKAEIGYELTPEYWREGIMTEVLHSVIKYGFQELGLNRIEALIDSDNISSRKVLEKSRFNYEGLLKDYFYEKESFVDAAIFSIIKTDYLKFD</sequence>
<evidence type="ECO:0000259" key="1">
    <source>
        <dbReference type="PROSITE" id="PS51186"/>
    </source>
</evidence>
<dbReference type="OrthoDB" id="9785602at2"/>
<dbReference type="RefSeq" id="WP_078501398.1">
    <property type="nucleotide sequence ID" value="NZ_MSZX01000009.1"/>
</dbReference>
<accession>A0A1T2X691</accession>
<dbReference type="PROSITE" id="PS51186">
    <property type="entry name" value="GNAT"/>
    <property type="match status" value="1"/>
</dbReference>
<protein>
    <submittedName>
        <fullName evidence="2">GNAT family N-acetyltransferase</fullName>
    </submittedName>
</protein>
<dbReference type="EMBL" id="MSZX01000009">
    <property type="protein sequence ID" value="OPA75325.1"/>
    <property type="molecule type" value="Genomic_DNA"/>
</dbReference>
<dbReference type="SUPFAM" id="SSF55729">
    <property type="entry name" value="Acyl-CoA N-acyltransferases (Nat)"/>
    <property type="match status" value="1"/>
</dbReference>